<reference evidence="4" key="1">
    <citation type="submission" date="2023-03" db="EMBL/GenBank/DDBJ databases">
        <title>Massive genome expansion in bonnet fungi (Mycena s.s.) driven by repeated elements and novel gene families across ecological guilds.</title>
        <authorList>
            <consortium name="Lawrence Berkeley National Laboratory"/>
            <person name="Harder C.B."/>
            <person name="Miyauchi S."/>
            <person name="Viragh M."/>
            <person name="Kuo A."/>
            <person name="Thoen E."/>
            <person name="Andreopoulos B."/>
            <person name="Lu D."/>
            <person name="Skrede I."/>
            <person name="Drula E."/>
            <person name="Henrissat B."/>
            <person name="Morin E."/>
            <person name="Kohler A."/>
            <person name="Barry K."/>
            <person name="LaButti K."/>
            <person name="Morin E."/>
            <person name="Salamov A."/>
            <person name="Lipzen A."/>
            <person name="Mereny Z."/>
            <person name="Hegedus B."/>
            <person name="Baldrian P."/>
            <person name="Stursova M."/>
            <person name="Weitz H."/>
            <person name="Taylor A."/>
            <person name="Grigoriev I.V."/>
            <person name="Nagy L.G."/>
            <person name="Martin F."/>
            <person name="Kauserud H."/>
        </authorList>
    </citation>
    <scope>NUCLEOTIDE SEQUENCE</scope>
    <source>
        <strain evidence="4">9284</strain>
    </source>
</reference>
<feature type="compositionally biased region" description="Low complexity" evidence="1">
    <location>
        <begin position="115"/>
        <end position="140"/>
    </location>
</feature>
<feature type="chain" id="PRO_5041903280" description="Mid2 domain-containing protein" evidence="3">
    <location>
        <begin position="25"/>
        <end position="425"/>
    </location>
</feature>
<feature type="region of interest" description="Disordered" evidence="1">
    <location>
        <begin position="404"/>
        <end position="425"/>
    </location>
</feature>
<dbReference type="AlphaFoldDB" id="A0AAD7CG64"/>
<feature type="signal peptide" evidence="3">
    <location>
        <begin position="1"/>
        <end position="24"/>
    </location>
</feature>
<organism evidence="4 5">
    <name type="scientific">Roridomyces roridus</name>
    <dbReference type="NCBI Taxonomy" id="1738132"/>
    <lineage>
        <taxon>Eukaryota</taxon>
        <taxon>Fungi</taxon>
        <taxon>Dikarya</taxon>
        <taxon>Basidiomycota</taxon>
        <taxon>Agaricomycotina</taxon>
        <taxon>Agaricomycetes</taxon>
        <taxon>Agaricomycetidae</taxon>
        <taxon>Agaricales</taxon>
        <taxon>Marasmiineae</taxon>
        <taxon>Mycenaceae</taxon>
        <taxon>Roridomyces</taxon>
    </lineage>
</organism>
<name>A0AAD7CG64_9AGAR</name>
<evidence type="ECO:0000313" key="5">
    <source>
        <dbReference type="Proteomes" id="UP001221142"/>
    </source>
</evidence>
<dbReference type="EMBL" id="JARKIF010000002">
    <property type="protein sequence ID" value="KAJ7646828.1"/>
    <property type="molecule type" value="Genomic_DNA"/>
</dbReference>
<keyword evidence="5" id="KW-1185">Reference proteome</keyword>
<evidence type="ECO:0000256" key="1">
    <source>
        <dbReference type="SAM" id="MobiDB-lite"/>
    </source>
</evidence>
<proteinExistence type="predicted"/>
<dbReference type="Proteomes" id="UP001221142">
    <property type="component" value="Unassembled WGS sequence"/>
</dbReference>
<gene>
    <name evidence="4" type="ORF">FB45DRAFT_1098989</name>
</gene>
<protein>
    <recommendedName>
        <fullName evidence="6">Mid2 domain-containing protein</fullName>
    </recommendedName>
</protein>
<evidence type="ECO:0000313" key="4">
    <source>
        <dbReference type="EMBL" id="KAJ7646828.1"/>
    </source>
</evidence>
<evidence type="ECO:0000256" key="2">
    <source>
        <dbReference type="SAM" id="Phobius"/>
    </source>
</evidence>
<evidence type="ECO:0000256" key="3">
    <source>
        <dbReference type="SAM" id="SignalP"/>
    </source>
</evidence>
<feature type="compositionally biased region" description="Low complexity" evidence="1">
    <location>
        <begin position="344"/>
        <end position="355"/>
    </location>
</feature>
<keyword evidence="2" id="KW-1133">Transmembrane helix</keyword>
<feature type="compositionally biased region" description="Low complexity" evidence="1">
    <location>
        <begin position="203"/>
        <end position="226"/>
    </location>
</feature>
<comment type="caution">
    <text evidence="4">The sequence shown here is derived from an EMBL/GenBank/DDBJ whole genome shotgun (WGS) entry which is preliminary data.</text>
</comment>
<feature type="transmembrane region" description="Helical" evidence="2">
    <location>
        <begin position="237"/>
        <end position="260"/>
    </location>
</feature>
<evidence type="ECO:0008006" key="6">
    <source>
        <dbReference type="Google" id="ProtNLM"/>
    </source>
</evidence>
<accession>A0AAD7CG64</accession>
<keyword evidence="2" id="KW-0812">Transmembrane</keyword>
<feature type="compositionally biased region" description="Low complexity" evidence="1">
    <location>
        <begin position="148"/>
        <end position="181"/>
    </location>
</feature>
<sequence>MHPSCFYPLSIAFLLHIIIPLSFAQEVATPIVSAAPPNDVLENLGTTPNSTFGWKVQPVDFNAGEPVIFQLTDEFEDVVAQSAPFTIQRAGSGLCPVGKDSPPGTGSSGGGNGSGRSTTTSAISSSSSTTFSSSSTHSSPSPSPSPTPSSSSSTSTLPPLSSSSSSQSSATAASSSSSASSIAGNALTPPATEPTVAPGGLGTSTVTSLPSDTLTSSDGGQSGTSTSSNFAAKKNVMMAPVIGGSIAGLLLVLVAVFCVIRSCRRRRESRLKEMSYPFALDAETGSTRGMRGRVGYPASVASSWGNHGDLADRAFSPSSEALQQQWEPVQAQGTIESRYQAAFGGHAHSASHPAADWNDQDQERMRSPTPNAMVDMDLGDPVIESPRLHASELTPMFQAPRTEEMPSWSMIGRQTMGYPPPYTSN</sequence>
<keyword evidence="2" id="KW-0472">Membrane</keyword>
<keyword evidence="3" id="KW-0732">Signal</keyword>
<feature type="region of interest" description="Disordered" evidence="1">
    <location>
        <begin position="93"/>
        <end position="226"/>
    </location>
</feature>
<feature type="region of interest" description="Disordered" evidence="1">
    <location>
        <begin position="344"/>
        <end position="366"/>
    </location>
</feature>